<protein>
    <submittedName>
        <fullName evidence="3">Uncharacterized protein</fullName>
    </submittedName>
</protein>
<dbReference type="RefSeq" id="WP_089839096.1">
    <property type="nucleotide sequence ID" value="NZ_FNBN01000017.1"/>
</dbReference>
<reference evidence="3 4" key="1">
    <citation type="submission" date="2016-10" db="EMBL/GenBank/DDBJ databases">
        <authorList>
            <person name="de Groot N.N."/>
        </authorList>
    </citation>
    <scope>NUCLEOTIDE SEQUENCE [LARGE SCALE GENOMIC DNA]</scope>
    <source>
        <strain evidence="3 4">DSM 527</strain>
    </source>
</reference>
<name>A0A1G8EA59_CHIFI</name>
<dbReference type="InterPro" id="IPR056920">
    <property type="entry name" value="PRTase-CE"/>
</dbReference>
<feature type="domain" description="PRTase associated wHTH" evidence="2">
    <location>
        <begin position="363"/>
        <end position="445"/>
    </location>
</feature>
<accession>A0A1G8EA59</accession>
<dbReference type="EMBL" id="FNBN01000017">
    <property type="protein sequence ID" value="SDH66798.1"/>
    <property type="molecule type" value="Genomic_DNA"/>
</dbReference>
<sequence>MTTNNRLIDQTKIDLIDTIVKRLKHVVGHLQIRNWLEQFDYSEWDLALKVLNGLEYFDENDLFQLFDTGLKDIHKKINDFERAWEISLKTAPGDSKIKQVEKRNARNLRRKGHNEVQILPLGNNGKSGSHMLYYILHAPFFKKSNFQILDNKEKIIVNNFDNFLHLILVDDFLGSGDSAYKYINNEIYPILDELGVHKVRIYLLCSFFMEGAKKNITKNAYYNTIQIIGTPRIPAFSPTGSPFGYRPSMVKVREFCYKYGKGLYKVTDYDAKSPITTDYPLGYKNTQSLIVFAHTVPNNTLPIFWSIAKGWNPLFPRVIFARLKDKVNLNKESRIWISMANKLGRFSFFKKNTYSDKNIKLICYIRLLKMGTVGTVISQKIGISLFEMEEIIEDGISRKILKNHRTLTNKGQAMYDLVMRKRPRISSGSTVMKDDIVYIPKVFRGRT</sequence>
<dbReference type="Pfam" id="PF24409">
    <property type="entry name" value="wHTH-PRTase_assc"/>
    <property type="match status" value="1"/>
</dbReference>
<evidence type="ECO:0000259" key="2">
    <source>
        <dbReference type="Pfam" id="PF24409"/>
    </source>
</evidence>
<dbReference type="STRING" id="104663.SAMN04488121_11753"/>
<dbReference type="AlphaFoldDB" id="A0A1G8EA59"/>
<gene>
    <name evidence="3" type="ORF">SAMN04488121_11753</name>
</gene>
<evidence type="ECO:0000313" key="4">
    <source>
        <dbReference type="Proteomes" id="UP000199045"/>
    </source>
</evidence>
<dbReference type="InterPro" id="IPR057055">
    <property type="entry name" value="wHTH-PRTase_assoc"/>
</dbReference>
<feature type="domain" description="PRTase-CE" evidence="1">
    <location>
        <begin position="32"/>
        <end position="317"/>
    </location>
</feature>
<evidence type="ECO:0000259" key="1">
    <source>
        <dbReference type="Pfam" id="PF24390"/>
    </source>
</evidence>
<proteinExistence type="predicted"/>
<dbReference type="OrthoDB" id="2084254at2"/>
<dbReference type="Proteomes" id="UP000199045">
    <property type="component" value="Unassembled WGS sequence"/>
</dbReference>
<organism evidence="3 4">
    <name type="scientific">Chitinophaga filiformis</name>
    <name type="common">Myxococcus filiformis</name>
    <name type="synonym">Flexibacter filiformis</name>
    <dbReference type="NCBI Taxonomy" id="104663"/>
    <lineage>
        <taxon>Bacteria</taxon>
        <taxon>Pseudomonadati</taxon>
        <taxon>Bacteroidota</taxon>
        <taxon>Chitinophagia</taxon>
        <taxon>Chitinophagales</taxon>
        <taxon>Chitinophagaceae</taxon>
        <taxon>Chitinophaga</taxon>
    </lineage>
</organism>
<dbReference type="Pfam" id="PF24390">
    <property type="entry name" value="PRTase-CE"/>
    <property type="match status" value="1"/>
</dbReference>
<evidence type="ECO:0000313" key="3">
    <source>
        <dbReference type="EMBL" id="SDH66798.1"/>
    </source>
</evidence>